<accession>A0ABM3FVZ9</accession>
<evidence type="ECO:0000313" key="10">
    <source>
        <dbReference type="RefSeq" id="XP_046592194.1"/>
    </source>
</evidence>
<dbReference type="SUPFAM" id="SSF143724">
    <property type="entry name" value="PHP14-like"/>
    <property type="match status" value="1"/>
</dbReference>
<dbReference type="RefSeq" id="XP_046592193.1">
    <property type="nucleotide sequence ID" value="XM_046736237.1"/>
</dbReference>
<evidence type="ECO:0000256" key="1">
    <source>
        <dbReference type="ARBA" id="ARBA00002508"/>
    </source>
</evidence>
<dbReference type="Proteomes" id="UP000829291">
    <property type="component" value="Chromosome 4"/>
</dbReference>
<protein>
    <submittedName>
        <fullName evidence="6 7">14 kDa phosphohistidine phosphatase-like isoform X1</fullName>
    </submittedName>
</protein>
<dbReference type="InterPro" id="IPR038596">
    <property type="entry name" value="Janus_sf"/>
</dbReference>
<keyword evidence="3" id="KW-0221">Differentiation</keyword>
<dbReference type="RefSeq" id="XP_046592195.1">
    <property type="nucleotide sequence ID" value="XM_046736239.1"/>
</dbReference>
<sequence length="141" mass="16130">MSELLDTIPDVDIDDNGKFKYILIHVFDAENDTVKTIVRGYLREFHAHIYEEVEEKILKDMAPRLETECIGGGFIEHKAADKKIKVYGRSMVTVKNFILPFVVGMINVTGYVQRYSKPGGFERFLVRIFICSEVGGKFGDF</sequence>
<dbReference type="InterPro" id="IPR007702">
    <property type="entry name" value="Janus"/>
</dbReference>
<evidence type="ECO:0000313" key="11">
    <source>
        <dbReference type="RefSeq" id="XP_046592195.1"/>
    </source>
</evidence>
<comment type="similarity">
    <text evidence="2">Belongs to the janus family.</text>
</comment>
<evidence type="ECO:0000313" key="5">
    <source>
        <dbReference type="Proteomes" id="UP000829291"/>
    </source>
</evidence>
<dbReference type="GeneID" id="107225043"/>
<dbReference type="Pfam" id="PF05005">
    <property type="entry name" value="Ocnus"/>
    <property type="match status" value="1"/>
</dbReference>
<gene>
    <name evidence="6 7 8 9 10 11" type="primary">LOC107225043</name>
</gene>
<dbReference type="PANTHER" id="PTHR12258">
    <property type="entry name" value="JANUS-A/JANUS-B"/>
    <property type="match status" value="1"/>
</dbReference>
<organism evidence="5 8">
    <name type="scientific">Neodiprion lecontei</name>
    <name type="common">Redheaded pine sawfly</name>
    <dbReference type="NCBI Taxonomy" id="441921"/>
    <lineage>
        <taxon>Eukaryota</taxon>
        <taxon>Metazoa</taxon>
        <taxon>Ecdysozoa</taxon>
        <taxon>Arthropoda</taxon>
        <taxon>Hexapoda</taxon>
        <taxon>Insecta</taxon>
        <taxon>Pterygota</taxon>
        <taxon>Neoptera</taxon>
        <taxon>Endopterygota</taxon>
        <taxon>Hymenoptera</taxon>
        <taxon>Tenthredinoidea</taxon>
        <taxon>Diprionidae</taxon>
        <taxon>Diprioninae</taxon>
        <taxon>Neodiprion</taxon>
    </lineage>
</organism>
<dbReference type="RefSeq" id="XP_046592191.1">
    <property type="nucleotide sequence ID" value="XM_046736235.1"/>
</dbReference>
<comment type="function">
    <text evidence="1">JanA and janB regulate somatic sex differentiation.</text>
</comment>
<reference evidence="6 7" key="1">
    <citation type="submission" date="2025-05" db="UniProtKB">
        <authorList>
            <consortium name="RefSeq"/>
        </authorList>
    </citation>
    <scope>IDENTIFICATION</scope>
    <source>
        <tissue evidence="6 7">Thorax and Abdomen</tissue>
    </source>
</reference>
<dbReference type="RefSeq" id="XP_046592192.1">
    <property type="nucleotide sequence ID" value="XM_046736236.1"/>
</dbReference>
<keyword evidence="5" id="KW-1185">Reference proteome</keyword>
<name>A0ABM3FVZ9_NEOLC</name>
<evidence type="ECO:0000256" key="2">
    <source>
        <dbReference type="ARBA" id="ARBA00010971"/>
    </source>
</evidence>
<dbReference type="Gene3D" id="3.50.20.20">
    <property type="entry name" value="Janus/Ocnus"/>
    <property type="match status" value="1"/>
</dbReference>
<evidence type="ECO:0000256" key="3">
    <source>
        <dbReference type="ARBA" id="ARBA00022782"/>
    </source>
</evidence>
<evidence type="ECO:0000256" key="4">
    <source>
        <dbReference type="ARBA" id="ARBA00022928"/>
    </source>
</evidence>
<evidence type="ECO:0000313" key="7">
    <source>
        <dbReference type="RefSeq" id="XP_046592191.1"/>
    </source>
</evidence>
<dbReference type="PANTHER" id="PTHR12258:SF5">
    <property type="entry name" value="BCDNA.GH02250-RELATED"/>
    <property type="match status" value="1"/>
</dbReference>
<dbReference type="RefSeq" id="XP_046592190.1">
    <property type="nucleotide sequence ID" value="XM_046736234.1"/>
</dbReference>
<proteinExistence type="inferred from homology"/>
<dbReference type="RefSeq" id="XP_046592194.1">
    <property type="nucleotide sequence ID" value="XM_046736238.1"/>
</dbReference>
<evidence type="ECO:0000313" key="8">
    <source>
        <dbReference type="RefSeq" id="XP_046592192.1"/>
    </source>
</evidence>
<evidence type="ECO:0000313" key="6">
    <source>
        <dbReference type="RefSeq" id="XP_046592190.1"/>
    </source>
</evidence>
<keyword evidence="4" id="KW-0726">Sexual differentiation</keyword>
<evidence type="ECO:0000313" key="9">
    <source>
        <dbReference type="RefSeq" id="XP_046592193.1"/>
    </source>
</evidence>